<evidence type="ECO:0000313" key="2">
    <source>
        <dbReference type="Proteomes" id="UP000298656"/>
    </source>
</evidence>
<dbReference type="InterPro" id="IPR021710">
    <property type="entry name" value="DUF3293"/>
</dbReference>
<organism evidence="1 2">
    <name type="scientific">Trinickia violacea</name>
    <dbReference type="NCBI Taxonomy" id="2571746"/>
    <lineage>
        <taxon>Bacteria</taxon>
        <taxon>Pseudomonadati</taxon>
        <taxon>Pseudomonadota</taxon>
        <taxon>Betaproteobacteria</taxon>
        <taxon>Burkholderiales</taxon>
        <taxon>Burkholderiaceae</taxon>
        <taxon>Trinickia</taxon>
    </lineage>
</organism>
<gene>
    <name evidence="1" type="ORF">FAZ95_01220</name>
</gene>
<evidence type="ECO:0000313" key="1">
    <source>
        <dbReference type="EMBL" id="QCP47920.1"/>
    </source>
</evidence>
<reference evidence="1 2" key="1">
    <citation type="submission" date="2019-05" db="EMBL/GenBank/DDBJ databases">
        <title>Burkholderia sp. DHOD12, isolated from subtropical forest soil.</title>
        <authorList>
            <person name="Gao Z.-H."/>
            <person name="Qiu L.-H."/>
        </authorList>
    </citation>
    <scope>NUCLEOTIDE SEQUENCE [LARGE SCALE GENOMIC DNA]</scope>
    <source>
        <strain evidence="1 2">DHOD12</strain>
    </source>
</reference>
<protein>
    <submittedName>
        <fullName evidence="1">DUF3293 domain-containing protein</fullName>
    </submittedName>
</protein>
<dbReference type="KEGG" id="tvl:FAZ95_01220"/>
<dbReference type="EMBL" id="CP040077">
    <property type="protein sequence ID" value="QCP47920.1"/>
    <property type="molecule type" value="Genomic_DNA"/>
</dbReference>
<dbReference type="AlphaFoldDB" id="A0A4V1EGT8"/>
<proteinExistence type="predicted"/>
<dbReference type="Pfam" id="PF11697">
    <property type="entry name" value="DUF3293"/>
    <property type="match status" value="1"/>
</dbReference>
<name>A0A4V1EGT8_9BURK</name>
<sequence>MFPDSDIPRNTIQAYLETHYHVRGDTPTTLLVGQFNATLAVLHEARRVTASAFVTACNPFSQSLDPEANAARHEELARDLEGQGLTFIEGVGKHPSNDWPAEASFLVLGANVDVAKTLGSRHGQNAIIWCGADAVPQLILLR</sequence>
<dbReference type="RefSeq" id="WP_137330762.1">
    <property type="nucleotide sequence ID" value="NZ_CP040077.1"/>
</dbReference>
<keyword evidence="2" id="KW-1185">Reference proteome</keyword>
<dbReference type="Proteomes" id="UP000298656">
    <property type="component" value="Chromosome 1"/>
</dbReference>
<dbReference type="OrthoDB" id="8548211at2"/>
<accession>A0A4V1EGT8</accession>